<evidence type="ECO:0000256" key="1">
    <source>
        <dbReference type="ARBA" id="ARBA00023015"/>
    </source>
</evidence>
<dbReference type="InterPro" id="IPR001789">
    <property type="entry name" value="Sig_transdc_resp-reg_receiver"/>
</dbReference>
<evidence type="ECO:0000256" key="4">
    <source>
        <dbReference type="PROSITE-ProRule" id="PRU00169"/>
    </source>
</evidence>
<dbReference type="PANTHER" id="PTHR43214:SF41">
    <property type="entry name" value="NITRATE_NITRITE RESPONSE REGULATOR PROTEIN NARP"/>
    <property type="match status" value="1"/>
</dbReference>
<keyword evidence="4" id="KW-0597">Phosphoprotein</keyword>
<dbReference type="CDD" id="cd17535">
    <property type="entry name" value="REC_NarL-like"/>
    <property type="match status" value="1"/>
</dbReference>
<gene>
    <name evidence="6" type="ORF">QEH59_02965</name>
</gene>
<feature type="domain" description="Response regulatory" evidence="5">
    <location>
        <begin position="3"/>
        <end position="120"/>
    </location>
</feature>
<evidence type="ECO:0000313" key="7">
    <source>
        <dbReference type="Proteomes" id="UP001243717"/>
    </source>
</evidence>
<keyword evidence="2" id="KW-0238">DNA-binding</keyword>
<evidence type="ECO:0000256" key="3">
    <source>
        <dbReference type="ARBA" id="ARBA00023163"/>
    </source>
</evidence>
<protein>
    <submittedName>
        <fullName evidence="6">Response regulator transcription factor</fullName>
    </submittedName>
</protein>
<dbReference type="Proteomes" id="UP001243717">
    <property type="component" value="Unassembled WGS sequence"/>
</dbReference>
<accession>A0ABU1AFN8</accession>
<dbReference type="InterPro" id="IPR011006">
    <property type="entry name" value="CheY-like_superfamily"/>
</dbReference>
<feature type="modified residue" description="4-aspartylphosphate" evidence="4">
    <location>
        <position position="55"/>
    </location>
</feature>
<dbReference type="RefSeq" id="WP_308983873.1">
    <property type="nucleotide sequence ID" value="NZ_JARXIC010000003.1"/>
</dbReference>
<keyword evidence="3" id="KW-0804">Transcription</keyword>
<dbReference type="PANTHER" id="PTHR43214">
    <property type="entry name" value="TWO-COMPONENT RESPONSE REGULATOR"/>
    <property type="match status" value="1"/>
</dbReference>
<evidence type="ECO:0000313" key="6">
    <source>
        <dbReference type="EMBL" id="MDQ8193369.1"/>
    </source>
</evidence>
<dbReference type="PROSITE" id="PS50110">
    <property type="entry name" value="RESPONSE_REGULATORY"/>
    <property type="match status" value="1"/>
</dbReference>
<keyword evidence="7" id="KW-1185">Reference proteome</keyword>
<dbReference type="InterPro" id="IPR058245">
    <property type="entry name" value="NreC/VraR/RcsB-like_REC"/>
</dbReference>
<comment type="caution">
    <text evidence="6">The sequence shown here is derived from an EMBL/GenBank/DDBJ whole genome shotgun (WGS) entry which is preliminary data.</text>
</comment>
<dbReference type="Pfam" id="PF00072">
    <property type="entry name" value="Response_reg"/>
    <property type="match status" value="1"/>
</dbReference>
<proteinExistence type="predicted"/>
<organism evidence="6 7">
    <name type="scientific">Thalassobacterium sedimentorum</name>
    <dbReference type="NCBI Taxonomy" id="3041258"/>
    <lineage>
        <taxon>Bacteria</taxon>
        <taxon>Pseudomonadati</taxon>
        <taxon>Verrucomicrobiota</taxon>
        <taxon>Opitutia</taxon>
        <taxon>Puniceicoccales</taxon>
        <taxon>Coraliomargaritaceae</taxon>
        <taxon>Thalassobacterium</taxon>
    </lineage>
</organism>
<dbReference type="InterPro" id="IPR039420">
    <property type="entry name" value="WalR-like"/>
</dbReference>
<dbReference type="Gene3D" id="3.40.50.2300">
    <property type="match status" value="1"/>
</dbReference>
<reference evidence="6 7" key="1">
    <citation type="submission" date="2023-04" db="EMBL/GenBank/DDBJ databases">
        <title>A novel bacteria isolated from coastal sediment.</title>
        <authorList>
            <person name="Liu X.-J."/>
            <person name="Du Z.-J."/>
        </authorList>
    </citation>
    <scope>NUCLEOTIDE SEQUENCE [LARGE SCALE GENOMIC DNA]</scope>
    <source>
        <strain evidence="6 7">SDUM461004</strain>
    </source>
</reference>
<sequence length="150" mass="16709">MHTVYIIEDEEILQNLLSTFLETVLPDIQLLGMTGDGREGIEQCLKLRPDLAIVDIHLAEISGLEILQQLKSKLPQTKILIFSGNTAHQSIKIAVQSKADGFINKISGLAELEKAIQAVTRGEQYFSPEIYDQVVRIREAKRTGPRSPSL</sequence>
<dbReference type="EMBL" id="JARXIC010000003">
    <property type="protein sequence ID" value="MDQ8193369.1"/>
    <property type="molecule type" value="Genomic_DNA"/>
</dbReference>
<dbReference type="SMART" id="SM00448">
    <property type="entry name" value="REC"/>
    <property type="match status" value="1"/>
</dbReference>
<evidence type="ECO:0000259" key="5">
    <source>
        <dbReference type="PROSITE" id="PS50110"/>
    </source>
</evidence>
<keyword evidence="1" id="KW-0805">Transcription regulation</keyword>
<dbReference type="SUPFAM" id="SSF52172">
    <property type="entry name" value="CheY-like"/>
    <property type="match status" value="1"/>
</dbReference>
<name>A0ABU1AFN8_9BACT</name>
<evidence type="ECO:0000256" key="2">
    <source>
        <dbReference type="ARBA" id="ARBA00023125"/>
    </source>
</evidence>